<dbReference type="Proteomes" id="UP000006525">
    <property type="component" value="Segment"/>
</dbReference>
<accession>E3SJH0</accession>
<proteinExistence type="predicted"/>
<feature type="compositionally biased region" description="Acidic residues" evidence="1">
    <location>
        <begin position="253"/>
        <end position="266"/>
    </location>
</feature>
<dbReference type="SUPFAM" id="SSF53300">
    <property type="entry name" value="vWA-like"/>
    <property type="match status" value="1"/>
</dbReference>
<protein>
    <submittedName>
        <fullName evidence="2">Peptidase</fullName>
    </submittedName>
</protein>
<evidence type="ECO:0000313" key="2">
    <source>
        <dbReference type="EMBL" id="ADO97760.1"/>
    </source>
</evidence>
<evidence type="ECO:0000313" key="3">
    <source>
        <dbReference type="Proteomes" id="UP000006525"/>
    </source>
</evidence>
<dbReference type="GeneID" id="10327304"/>
<gene>
    <name evidence="2" type="ORF">SShM2_149</name>
</gene>
<keyword evidence="3" id="KW-1185">Reference proteome</keyword>
<dbReference type="InterPro" id="IPR036465">
    <property type="entry name" value="vWFA_dom_sf"/>
</dbReference>
<feature type="region of interest" description="Disordered" evidence="1">
    <location>
        <begin position="200"/>
        <end position="269"/>
    </location>
</feature>
<dbReference type="OrthoDB" id="4844at10239"/>
<organism evidence="2 3">
    <name type="scientific">Synechococcus phage S-ShM2</name>
    <dbReference type="NCBI Taxonomy" id="445683"/>
    <lineage>
        <taxon>Viruses</taxon>
        <taxon>Duplodnaviria</taxon>
        <taxon>Heunggongvirae</taxon>
        <taxon>Uroviricota</taxon>
        <taxon>Caudoviricetes</taxon>
        <taxon>Pantevenvirales</taxon>
        <taxon>Kyanoviridae</taxon>
        <taxon>Ahtivirus</taxon>
        <taxon>Ahtivirus sagseatwo</taxon>
    </lineage>
</organism>
<name>E3SJH0_9CAUD</name>
<dbReference type="EMBL" id="GU071096">
    <property type="protein sequence ID" value="ADO97760.1"/>
    <property type="molecule type" value="Genomic_DNA"/>
</dbReference>
<sequence>MGYSRYIPKHPTEQMSVNTEVKGNLAKLLATENLHVEHRKISTAYFNPETRVLALPIWKDVTGDVYDLLVGHEVGHALYTPNLGFGNAPKDYVNVIEDARVEQKMKMLYPGLRKSFYLGYQELNERDFFNLRSTYKKLSDWKLIDRINIYFKVGTVCNDLPLNFNAEEQVWVDRIANAETYEEVLQLAEELYEWVKDHADENQDVPTPPTKANNSTSADGDREYSPQSSDEKEDADGSSDNNPTGGNDKDIDSDLDDVDDTLDESETERAWNDNQHMLIDDDAKEWIYLDLPEINLDKVVVPYTVIQTKLADYFMNDHIDGDIFTRSVSKTVDVYTRYKRDAQSSVNYLVKQFEMKKSADKYSRSSESRTGVINTNALYKYKLTDDIFVRTNVVSDGKNHGLMFLLDWSGSMSNCMMDTIRQLYNLIWFCRKVQIPFEVYAFQSSMHGEYSQYGDNHKVKRNTLGISKAFRLLQLFTSDMKKKELDDQMRLIWIQCYGMCSDYYTAHSYYREYTLGGTPLAEAVICIRELVSKFTKNKSIQKVNVVALTDGESNPMFYNSEKLTTKFGEDYWNTSLLCHNLNKVFILRDPVTKYQRRIEANPYLTTKEIVSFYTSITDYNWIGFRLCSKKEANTMISFYGNNSEDYHTSWAKNKFIEIHNKCGFTVQYLMPNQNIGFGTNDLEVKPKKEVASKAELTKAFKKHMGSKMTNKTILNKFVEVIA</sequence>
<dbReference type="KEGG" id="vg:10327304"/>
<dbReference type="RefSeq" id="YP_004322815.1">
    <property type="nucleotide sequence ID" value="NC_015281.1"/>
</dbReference>
<reference evidence="2 3" key="1">
    <citation type="journal article" date="2010" name="Environ. Microbiol.">
        <title>Genomic analysis of oceanic cyanobacterial myoviruses compared with T4-like myoviruses from diverse hosts and environments.</title>
        <authorList>
            <person name="Sullivan M.B."/>
            <person name="Huang K.H."/>
            <person name="Ignacio-Espinoza J.C."/>
            <person name="Berlin A.M."/>
            <person name="Kelly L."/>
            <person name="Weigele P.R."/>
            <person name="DeFrancesco A.S."/>
            <person name="Kern S.E."/>
            <person name="Thompson L.R."/>
            <person name="Young S."/>
            <person name="Yandava C."/>
            <person name="Fu R."/>
            <person name="Krastins B."/>
            <person name="Chase M."/>
            <person name="Sarracino D."/>
            <person name="Osburne M.S."/>
            <person name="Henn M.R."/>
            <person name="Chisholm S.W."/>
        </authorList>
    </citation>
    <scope>NUCLEOTIDE SEQUENCE [LARGE SCALE GENOMIC DNA]</scope>
    <source>
        <strain evidence="2">8102-4</strain>
    </source>
</reference>
<evidence type="ECO:0000256" key="1">
    <source>
        <dbReference type="SAM" id="MobiDB-lite"/>
    </source>
</evidence>